<name>A0A0P9T2E5_PSEA0</name>
<proteinExistence type="predicted"/>
<dbReference type="Proteomes" id="UP000050469">
    <property type="component" value="Unassembled WGS sequence"/>
</dbReference>
<evidence type="ECO:0000313" key="1">
    <source>
        <dbReference type="EMBL" id="KPX64790.1"/>
    </source>
</evidence>
<comment type="caution">
    <text evidence="1">The sequence shown here is derived from an EMBL/GenBank/DDBJ whole genome shotgun (WGS) entry which is preliminary data.</text>
</comment>
<sequence>MAQGHIRGNWHEIRKTLNTPGRRFKNQRLFDRQIAEKLNFLTPKSETN</sequence>
<dbReference type="PATRIC" id="fig|251724.3.peg.2166"/>
<protein>
    <submittedName>
        <fullName evidence="1">Uncharacterized protein</fullName>
    </submittedName>
</protein>
<dbReference type="AlphaFoldDB" id="A0A0P9T2E5"/>
<dbReference type="Proteomes" id="UP000270873">
    <property type="component" value="Unassembled WGS sequence"/>
</dbReference>
<evidence type="ECO:0000313" key="3">
    <source>
        <dbReference type="Proteomes" id="UP000050469"/>
    </source>
</evidence>
<reference evidence="2 4" key="2">
    <citation type="submission" date="2018-08" db="EMBL/GenBank/DDBJ databases">
        <title>Recombination of ecologically and evolutionarily significant loci maintains genetic cohesion in the Pseudomonas syringae species complex.</title>
        <authorList>
            <person name="Dillon M."/>
            <person name="Thakur S."/>
            <person name="Almeida R.N.D."/>
            <person name="Weir B.S."/>
            <person name="Guttman D.S."/>
        </authorList>
    </citation>
    <scope>NUCLEOTIDE SEQUENCE [LARGE SCALE GENOMIC DNA]</scope>
    <source>
        <strain evidence="2 4">ICMP 7847</strain>
    </source>
</reference>
<evidence type="ECO:0000313" key="2">
    <source>
        <dbReference type="EMBL" id="RMS47795.1"/>
    </source>
</evidence>
<evidence type="ECO:0000313" key="4">
    <source>
        <dbReference type="Proteomes" id="UP000270873"/>
    </source>
</evidence>
<organism evidence="1 3">
    <name type="scientific">Pseudomonas amygdali pv. photiniae</name>
    <dbReference type="NCBI Taxonomy" id="251724"/>
    <lineage>
        <taxon>Bacteria</taxon>
        <taxon>Pseudomonadati</taxon>
        <taxon>Pseudomonadota</taxon>
        <taxon>Gammaproteobacteria</taxon>
        <taxon>Pseudomonadales</taxon>
        <taxon>Pseudomonadaceae</taxon>
        <taxon>Pseudomonas</taxon>
        <taxon>Pseudomonas amygdali</taxon>
    </lineage>
</organism>
<dbReference type="EMBL" id="LJQO01000411">
    <property type="protein sequence ID" value="KPX64790.1"/>
    <property type="molecule type" value="Genomic_DNA"/>
</dbReference>
<dbReference type="EMBL" id="RBSP01000420">
    <property type="protein sequence ID" value="RMS47795.1"/>
    <property type="molecule type" value="Genomic_DNA"/>
</dbReference>
<reference evidence="1 3" key="1">
    <citation type="submission" date="2015-09" db="EMBL/GenBank/DDBJ databases">
        <title>Genome announcement of multiple Pseudomonas syringae strains.</title>
        <authorList>
            <person name="Thakur S."/>
            <person name="Wang P.W."/>
            <person name="Gong Y."/>
            <person name="Weir B.S."/>
            <person name="Guttman D.S."/>
        </authorList>
    </citation>
    <scope>NUCLEOTIDE SEQUENCE [LARGE SCALE GENOMIC DNA]</scope>
    <source>
        <strain evidence="1 3">ICMP7840</strain>
    </source>
</reference>
<gene>
    <name evidence="1" type="ORF">ALO53_101769</name>
    <name evidence="2" type="ORF">ALP66_101889</name>
</gene>
<accession>A0A0P9T2E5</accession>